<keyword evidence="5" id="KW-0378">Hydrolase</keyword>
<dbReference type="InterPro" id="IPR027417">
    <property type="entry name" value="P-loop_NTPase"/>
</dbReference>
<evidence type="ECO:0000259" key="4">
    <source>
        <dbReference type="PROSITE" id="PS51194"/>
    </source>
</evidence>
<dbReference type="InterPro" id="IPR014001">
    <property type="entry name" value="Helicase_ATP-bd"/>
</dbReference>
<dbReference type="Pfam" id="PF00270">
    <property type="entry name" value="DEAD"/>
    <property type="match status" value="1"/>
</dbReference>
<evidence type="ECO:0000256" key="2">
    <source>
        <dbReference type="ARBA" id="ARBA00022840"/>
    </source>
</evidence>
<dbReference type="CDD" id="cd17922">
    <property type="entry name" value="DEXHc_LHR-like"/>
    <property type="match status" value="1"/>
</dbReference>
<gene>
    <name evidence="5" type="ORF">D3877_09550</name>
</gene>
<accession>A0A418W417</accession>
<evidence type="ECO:0000313" key="6">
    <source>
        <dbReference type="Proteomes" id="UP000283458"/>
    </source>
</evidence>
<dbReference type="Pfam" id="PF00271">
    <property type="entry name" value="Helicase_C"/>
    <property type="match status" value="1"/>
</dbReference>
<dbReference type="SMART" id="SM00487">
    <property type="entry name" value="DEXDc"/>
    <property type="match status" value="1"/>
</dbReference>
<dbReference type="OrthoDB" id="9815222at2"/>
<dbReference type="GO" id="GO:0004386">
    <property type="term" value="F:helicase activity"/>
    <property type="evidence" value="ECO:0007669"/>
    <property type="project" value="UniProtKB-KW"/>
</dbReference>
<sequence length="705" mass="75975">MTPFDRLHPALQHHIVNSLGWASLRPTQLAAIDPILNGHHALLLAPTAGGKTEAAAFPVLSRMLSERWNGLSVLYVCPLRALLNNLEPRLRHYAGLVGRTVGLWHGDVAAGERRRMLRHPPDLLLTTPESLEAILISRRVNHRVLFAGLRTLVVDELHAFAGDDRGWHLLAVAERLSRIAGCPIQRIGLSATVGNPDDLLAWLSCGEGGDVVGQPGPPAGGDVMLDHVGSLENAATVLSRVHRGEKRLVFCDSRSKVERLGALLRTAGVRTFVSHSSLGIDERRRSEEAFATGEDCVIVATSTLELGIDVGDLDRVIQIDAPSSVSSFLQRMGRTGRRSGSARNCLFLATSESAFLQAAAVIRLWGDGWVEPVEPPPDPLHLLAQQVMALILQERGLARGDWQGWLGLVFAGIDDQRARSVVDHMLDTGIIADDGGILGMGPRGEREIGRRNFMDLMAAFTTPLLLSVRFGAAEIGQVDPTSLQRGEGEAATLLLAGRSWRVVAVDWTRRVVSVEPSGEAGRSRWMGGARSLDFALCQAMERVAVGDAIPAKLSKRGDSCLESLREGYAFCDGVSLPLVTGSNGRMRWWTFAGGRANAMLSQALNAAGMVLRGHDDLSLQTDAADAPIVRNALSTVNIVGFEAAVETNLLHDLKFAQCLPANLALAVLSRRLSDQAGVAATVARPLRFISDATAPTSSPWERRVS</sequence>
<keyword evidence="1" id="KW-0547">Nucleotide-binding</keyword>
<name>A0A418W417_9PROT</name>
<dbReference type="GO" id="GO:0016887">
    <property type="term" value="F:ATP hydrolysis activity"/>
    <property type="evidence" value="ECO:0007669"/>
    <property type="project" value="TreeGrafter"/>
</dbReference>
<dbReference type="SUPFAM" id="SSF52540">
    <property type="entry name" value="P-loop containing nucleoside triphosphate hydrolases"/>
    <property type="match status" value="1"/>
</dbReference>
<comment type="caution">
    <text evidence="5">The sequence shown here is derived from an EMBL/GenBank/DDBJ whole genome shotgun (WGS) entry which is preliminary data.</text>
</comment>
<dbReference type="InterPro" id="IPR001650">
    <property type="entry name" value="Helicase_C-like"/>
</dbReference>
<dbReference type="GO" id="GO:0005524">
    <property type="term" value="F:ATP binding"/>
    <property type="evidence" value="ECO:0007669"/>
    <property type="project" value="UniProtKB-KW"/>
</dbReference>
<reference evidence="5 6" key="1">
    <citation type="submission" date="2018-09" db="EMBL/GenBank/DDBJ databases">
        <authorList>
            <person name="Zhu H."/>
        </authorList>
    </citation>
    <scope>NUCLEOTIDE SEQUENCE [LARGE SCALE GENOMIC DNA]</scope>
    <source>
        <strain evidence="5 6">K2W22B-5</strain>
    </source>
</reference>
<dbReference type="GO" id="GO:0003677">
    <property type="term" value="F:DNA binding"/>
    <property type="evidence" value="ECO:0007669"/>
    <property type="project" value="TreeGrafter"/>
</dbReference>
<dbReference type="PANTHER" id="PTHR47962:SF5">
    <property type="entry name" value="ATP-DEPENDENT HELICASE LHR-RELATED"/>
    <property type="match status" value="1"/>
</dbReference>
<dbReference type="PROSITE" id="PS51192">
    <property type="entry name" value="HELICASE_ATP_BIND_1"/>
    <property type="match status" value="1"/>
</dbReference>
<proteinExistence type="predicted"/>
<dbReference type="PANTHER" id="PTHR47962">
    <property type="entry name" value="ATP-DEPENDENT HELICASE LHR-RELATED-RELATED"/>
    <property type="match status" value="1"/>
</dbReference>
<evidence type="ECO:0000313" key="5">
    <source>
        <dbReference type="EMBL" id="RJF84728.1"/>
    </source>
</evidence>
<dbReference type="InterPro" id="IPR052511">
    <property type="entry name" value="ATP-dep_Helicase"/>
</dbReference>
<dbReference type="SMART" id="SM00490">
    <property type="entry name" value="HELICc"/>
    <property type="match status" value="1"/>
</dbReference>
<evidence type="ECO:0000259" key="3">
    <source>
        <dbReference type="PROSITE" id="PS51192"/>
    </source>
</evidence>
<dbReference type="Gene3D" id="3.40.50.300">
    <property type="entry name" value="P-loop containing nucleotide triphosphate hydrolases"/>
    <property type="match status" value="2"/>
</dbReference>
<keyword evidence="2" id="KW-0067">ATP-binding</keyword>
<dbReference type="EMBL" id="QYUL01000001">
    <property type="protein sequence ID" value="RJF84728.1"/>
    <property type="molecule type" value="Genomic_DNA"/>
</dbReference>
<organism evidence="5 6">
    <name type="scientific">Azospirillum cavernae</name>
    <dbReference type="NCBI Taxonomy" id="2320860"/>
    <lineage>
        <taxon>Bacteria</taxon>
        <taxon>Pseudomonadati</taxon>
        <taxon>Pseudomonadota</taxon>
        <taxon>Alphaproteobacteria</taxon>
        <taxon>Rhodospirillales</taxon>
        <taxon>Azospirillaceae</taxon>
        <taxon>Azospirillum</taxon>
    </lineage>
</organism>
<feature type="domain" description="Helicase ATP-binding" evidence="3">
    <location>
        <begin position="32"/>
        <end position="211"/>
    </location>
</feature>
<dbReference type="InterPro" id="IPR011545">
    <property type="entry name" value="DEAD/DEAH_box_helicase_dom"/>
</dbReference>
<dbReference type="Proteomes" id="UP000283458">
    <property type="component" value="Unassembled WGS sequence"/>
</dbReference>
<keyword evidence="6" id="KW-1185">Reference proteome</keyword>
<protein>
    <submittedName>
        <fullName evidence="5">DEAD/DEAH box helicase</fullName>
    </submittedName>
</protein>
<dbReference type="RefSeq" id="WP_119830366.1">
    <property type="nucleotide sequence ID" value="NZ_QYUL01000001.1"/>
</dbReference>
<dbReference type="PROSITE" id="PS51194">
    <property type="entry name" value="HELICASE_CTER"/>
    <property type="match status" value="1"/>
</dbReference>
<dbReference type="AlphaFoldDB" id="A0A418W417"/>
<feature type="domain" description="Helicase C-terminal" evidence="4">
    <location>
        <begin position="230"/>
        <end position="381"/>
    </location>
</feature>
<evidence type="ECO:0000256" key="1">
    <source>
        <dbReference type="ARBA" id="ARBA00022741"/>
    </source>
</evidence>
<keyword evidence="5" id="KW-0347">Helicase</keyword>